<dbReference type="EMBL" id="GBXM01067511">
    <property type="protein sequence ID" value="JAH41066.1"/>
    <property type="molecule type" value="Transcribed_RNA"/>
</dbReference>
<reference evidence="2" key="2">
    <citation type="journal article" date="2015" name="Fish Shellfish Immunol.">
        <title>Early steps in the European eel (Anguilla anguilla)-Vibrio vulnificus interaction in the gills: Role of the RtxA13 toxin.</title>
        <authorList>
            <person name="Callol A."/>
            <person name="Pajuelo D."/>
            <person name="Ebbesson L."/>
            <person name="Teles M."/>
            <person name="MacKenzie S."/>
            <person name="Amaro C."/>
        </authorList>
    </citation>
    <scope>NUCLEOTIDE SEQUENCE</scope>
</reference>
<accession>A0A0E9SZ87</accession>
<keyword evidence="1" id="KW-0472">Membrane</keyword>
<evidence type="ECO:0000256" key="1">
    <source>
        <dbReference type="SAM" id="Phobius"/>
    </source>
</evidence>
<protein>
    <submittedName>
        <fullName evidence="2">Uncharacterized protein</fullName>
    </submittedName>
</protein>
<dbReference type="AlphaFoldDB" id="A0A0E9SZ87"/>
<keyword evidence="1" id="KW-0812">Transmembrane</keyword>
<reference evidence="2" key="1">
    <citation type="submission" date="2014-11" db="EMBL/GenBank/DDBJ databases">
        <authorList>
            <person name="Amaro Gonzalez C."/>
        </authorList>
    </citation>
    <scope>NUCLEOTIDE SEQUENCE</scope>
</reference>
<dbReference type="EMBL" id="GBXM01060798">
    <property type="protein sequence ID" value="JAH47779.1"/>
    <property type="molecule type" value="Transcribed_RNA"/>
</dbReference>
<evidence type="ECO:0000313" key="2">
    <source>
        <dbReference type="EMBL" id="JAH46669.1"/>
    </source>
</evidence>
<proteinExistence type="predicted"/>
<keyword evidence="1" id="KW-1133">Transmembrane helix</keyword>
<name>A0A0E9SZ87_ANGAN</name>
<sequence>MVCWQPICWLSLSGGKHVVCIVGILTVFLFKCFNRIFTFKC</sequence>
<dbReference type="EMBL" id="GBXM01061908">
    <property type="protein sequence ID" value="JAH46669.1"/>
    <property type="molecule type" value="Transcribed_RNA"/>
</dbReference>
<organism evidence="2">
    <name type="scientific">Anguilla anguilla</name>
    <name type="common">European freshwater eel</name>
    <name type="synonym">Muraena anguilla</name>
    <dbReference type="NCBI Taxonomy" id="7936"/>
    <lineage>
        <taxon>Eukaryota</taxon>
        <taxon>Metazoa</taxon>
        <taxon>Chordata</taxon>
        <taxon>Craniata</taxon>
        <taxon>Vertebrata</taxon>
        <taxon>Euteleostomi</taxon>
        <taxon>Actinopterygii</taxon>
        <taxon>Neopterygii</taxon>
        <taxon>Teleostei</taxon>
        <taxon>Anguilliformes</taxon>
        <taxon>Anguillidae</taxon>
        <taxon>Anguilla</taxon>
    </lineage>
</organism>
<feature type="transmembrane region" description="Helical" evidence="1">
    <location>
        <begin position="14"/>
        <end position="33"/>
    </location>
</feature>